<dbReference type="Proteomes" id="UP000001357">
    <property type="component" value="Unassembled WGS sequence"/>
</dbReference>
<accession>A9V555</accession>
<evidence type="ECO:0000313" key="2">
    <source>
        <dbReference type="EMBL" id="EDQ87320.1"/>
    </source>
</evidence>
<feature type="domain" description="Acyl-ACP thioesterase-like C-terminal" evidence="1">
    <location>
        <begin position="212"/>
        <end position="263"/>
    </location>
</feature>
<dbReference type="GeneID" id="5893164"/>
<dbReference type="SUPFAM" id="SSF54637">
    <property type="entry name" value="Thioesterase/thiol ester dehydrase-isomerase"/>
    <property type="match status" value="2"/>
</dbReference>
<reference evidence="2 3" key="1">
    <citation type="journal article" date="2008" name="Nature">
        <title>The genome of the choanoflagellate Monosiga brevicollis and the origin of metazoans.</title>
        <authorList>
            <consortium name="JGI Sequencing"/>
            <person name="King N."/>
            <person name="Westbrook M.J."/>
            <person name="Young S.L."/>
            <person name="Kuo A."/>
            <person name="Abedin M."/>
            <person name="Chapman J."/>
            <person name="Fairclough S."/>
            <person name="Hellsten U."/>
            <person name="Isogai Y."/>
            <person name="Letunic I."/>
            <person name="Marr M."/>
            <person name="Pincus D."/>
            <person name="Putnam N."/>
            <person name="Rokas A."/>
            <person name="Wright K.J."/>
            <person name="Zuzow R."/>
            <person name="Dirks W."/>
            <person name="Good M."/>
            <person name="Goodstein D."/>
            <person name="Lemons D."/>
            <person name="Li W."/>
            <person name="Lyons J.B."/>
            <person name="Morris A."/>
            <person name="Nichols S."/>
            <person name="Richter D.J."/>
            <person name="Salamov A."/>
            <person name="Bork P."/>
            <person name="Lim W.A."/>
            <person name="Manning G."/>
            <person name="Miller W.T."/>
            <person name="McGinnis W."/>
            <person name="Shapiro H."/>
            <person name="Tjian R."/>
            <person name="Grigoriev I.V."/>
            <person name="Rokhsar D."/>
        </authorList>
    </citation>
    <scope>NUCLEOTIDE SEQUENCE [LARGE SCALE GENOMIC DNA]</scope>
    <source>
        <strain evidence="3">MX1 / ATCC 50154</strain>
    </source>
</reference>
<dbReference type="AlphaFoldDB" id="A9V555"/>
<dbReference type="EMBL" id="CH991560">
    <property type="protein sequence ID" value="EDQ87320.1"/>
    <property type="molecule type" value="Genomic_DNA"/>
</dbReference>
<evidence type="ECO:0000313" key="3">
    <source>
        <dbReference type="Proteomes" id="UP000001357"/>
    </source>
</evidence>
<protein>
    <recommendedName>
        <fullName evidence="1">Acyl-ACP thioesterase-like C-terminal domain-containing protein</fullName>
    </recommendedName>
</protein>
<dbReference type="Pfam" id="PF20791">
    <property type="entry name" value="Acyl-ACP_TE_C"/>
    <property type="match status" value="1"/>
</dbReference>
<dbReference type="InterPro" id="IPR049427">
    <property type="entry name" value="Acyl-ACP_TE_C"/>
</dbReference>
<dbReference type="RefSeq" id="XP_001747933.1">
    <property type="nucleotide sequence ID" value="XM_001747881.1"/>
</dbReference>
<dbReference type="Gene3D" id="3.10.129.10">
    <property type="entry name" value="Hotdog Thioesterase"/>
    <property type="match status" value="2"/>
</dbReference>
<evidence type="ECO:0000259" key="1">
    <source>
        <dbReference type="Pfam" id="PF20791"/>
    </source>
</evidence>
<dbReference type="InterPro" id="IPR029069">
    <property type="entry name" value="HotDog_dom_sf"/>
</dbReference>
<name>A9V555_MONBE</name>
<proteinExistence type="predicted"/>
<dbReference type="InParanoid" id="A9V555"/>
<keyword evidence="3" id="KW-1185">Reference proteome</keyword>
<gene>
    <name evidence="2" type="ORF">MONBRDRAFT_10077</name>
</gene>
<sequence>MEDTAAPSSAMPDARLAMVKDFTIGRGRRDRNTAIAPSILFELCMETRLAGNREAIHELLGGRYVIKAQSLRFHHRLRHLFEPLEVRVSQSIGNLGNSSFEYLYSIYCEQPGKRVLLATAVVVCVAVRAPGEKLPLPPNFRRIASAAQEARMLEDSRRRRDSDYASSLLSIEMDSVPTSEGAINPRASAVPVTQLSLVTSDGVDYFAMPVLLRPSDEDWNHHVNNVSYVRFFEDALEIVRELAHVPFGARDVDAMAIDYLRECSIRVSNCRVLVRLQPPPPENALEDGSQATTTSLPSLAFLFQGREADGKTYIYARGRVVAATLAGVQEDDLVTNDD</sequence>
<dbReference type="KEGG" id="mbr:MONBRDRAFT_10077"/>
<organism evidence="2 3">
    <name type="scientific">Monosiga brevicollis</name>
    <name type="common">Choanoflagellate</name>
    <dbReference type="NCBI Taxonomy" id="81824"/>
    <lineage>
        <taxon>Eukaryota</taxon>
        <taxon>Choanoflagellata</taxon>
        <taxon>Craspedida</taxon>
        <taxon>Salpingoecidae</taxon>
        <taxon>Monosiga</taxon>
    </lineage>
</organism>